<feature type="compositionally biased region" description="Low complexity" evidence="11">
    <location>
        <begin position="272"/>
        <end position="283"/>
    </location>
</feature>
<evidence type="ECO:0000256" key="9">
    <source>
        <dbReference type="PROSITE-ProRule" id="PRU00117"/>
    </source>
</evidence>
<evidence type="ECO:0000256" key="8">
    <source>
        <dbReference type="ARBA" id="ARBA00023242"/>
    </source>
</evidence>
<sequence length="407" mass="43354">MPASVYSEMTTTSSALEDQRALQLAFELSMLALNGEDDTSSSPPLPNSTFDEAHMRARSANTTECVPVPSSEHVAEIVGRQGCKIKALRAKTNTYIKTPVRGEEPVFVVTGRKEDVGLAKREIVSAAEHFSQIRASRRNSSVSSVSSNGSNLTPGPPSPNAPGQITIQVRVPYRVVGLVVGPKGATIKRIQQQTHTYIVTPSRDKEPVFEVTGLPENVEKARHEIESHIALRTGDLVNGINGFSSYDNDEGISSPSYDPFVPPTTSPSLPESGTQSQGSGSPSNISPVPGDHPTVRRIRSDPLSNGLTNGTCITNGSCMNGLPTTFGSTSNLDRPSSTSPILDANGVVRPRRHCLICSENEVVAALVPCGHNLFCMDCASSIVGKPMAERSCPVCQQPPSQAIRILS</sequence>
<evidence type="ECO:0000256" key="3">
    <source>
        <dbReference type="ARBA" id="ARBA00022490"/>
    </source>
</evidence>
<dbReference type="CDD" id="cd16518">
    <property type="entry name" value="RING-HC_MEX3"/>
    <property type="match status" value="1"/>
</dbReference>
<dbReference type="GO" id="GO:0005634">
    <property type="term" value="C:nucleus"/>
    <property type="evidence" value="ECO:0007669"/>
    <property type="project" value="UniProtKB-SubCell"/>
</dbReference>
<proteinExistence type="predicted"/>
<feature type="region of interest" description="Disordered" evidence="11">
    <location>
        <begin position="247"/>
        <end position="303"/>
    </location>
</feature>
<dbReference type="AlphaFoldDB" id="V4BHJ3"/>
<dbReference type="FunFam" id="3.30.1370.10:FF:000012">
    <property type="entry name" value="Mex-3 RNA-binding family member D"/>
    <property type="match status" value="1"/>
</dbReference>
<dbReference type="OrthoDB" id="427410at2759"/>
<evidence type="ECO:0000259" key="12">
    <source>
        <dbReference type="PROSITE" id="PS50089"/>
    </source>
</evidence>
<dbReference type="Gene3D" id="3.30.1370.10">
    <property type="entry name" value="K Homology domain, type 1"/>
    <property type="match status" value="2"/>
</dbReference>
<dbReference type="InterPro" id="IPR036612">
    <property type="entry name" value="KH_dom_type_1_sf"/>
</dbReference>
<dbReference type="PROSITE" id="PS50084">
    <property type="entry name" value="KH_TYPE_1"/>
    <property type="match status" value="2"/>
</dbReference>
<evidence type="ECO:0000256" key="11">
    <source>
        <dbReference type="SAM" id="MobiDB-lite"/>
    </source>
</evidence>
<dbReference type="Proteomes" id="UP000030746">
    <property type="component" value="Unassembled WGS sequence"/>
</dbReference>
<keyword evidence="4" id="KW-0677">Repeat</keyword>
<evidence type="ECO:0000256" key="10">
    <source>
        <dbReference type="PROSITE-ProRule" id="PRU00175"/>
    </source>
</evidence>
<dbReference type="FunFam" id="3.30.1370.10:FF:000013">
    <property type="entry name" value="Mex-3 RNA-binding family member B"/>
    <property type="match status" value="1"/>
</dbReference>
<dbReference type="SUPFAM" id="SSF54791">
    <property type="entry name" value="Eukaryotic type KH-domain (KH-domain type I)"/>
    <property type="match status" value="2"/>
</dbReference>
<dbReference type="Pfam" id="PF13920">
    <property type="entry name" value="zf-C3HC4_3"/>
    <property type="match status" value="1"/>
</dbReference>
<keyword evidence="3" id="KW-0963">Cytoplasm</keyword>
<accession>V4BHJ3</accession>
<dbReference type="RefSeq" id="XP_009061220.1">
    <property type="nucleotide sequence ID" value="XM_009062972.1"/>
</dbReference>
<dbReference type="GO" id="GO:0008270">
    <property type="term" value="F:zinc ion binding"/>
    <property type="evidence" value="ECO:0007669"/>
    <property type="project" value="UniProtKB-KW"/>
</dbReference>
<dbReference type="PANTHER" id="PTHR23285">
    <property type="entry name" value="RING FINGER AND KH DOMAIN CONTAINING PROTEIN 1"/>
    <property type="match status" value="1"/>
</dbReference>
<dbReference type="SMART" id="SM00184">
    <property type="entry name" value="RING"/>
    <property type="match status" value="1"/>
</dbReference>
<dbReference type="InterPro" id="IPR013083">
    <property type="entry name" value="Znf_RING/FYVE/PHD"/>
</dbReference>
<dbReference type="GeneID" id="20245041"/>
<dbReference type="InterPro" id="IPR047226">
    <property type="entry name" value="KH-I_MEX3_rpt2"/>
</dbReference>
<evidence type="ECO:0000256" key="5">
    <source>
        <dbReference type="ARBA" id="ARBA00022771"/>
    </source>
</evidence>
<evidence type="ECO:0000256" key="1">
    <source>
        <dbReference type="ARBA" id="ARBA00004123"/>
    </source>
</evidence>
<gene>
    <name evidence="13" type="ORF">LOTGIDRAFT_193800</name>
</gene>
<evidence type="ECO:0000313" key="14">
    <source>
        <dbReference type="Proteomes" id="UP000030746"/>
    </source>
</evidence>
<organism evidence="13 14">
    <name type="scientific">Lottia gigantea</name>
    <name type="common">Giant owl limpet</name>
    <dbReference type="NCBI Taxonomy" id="225164"/>
    <lineage>
        <taxon>Eukaryota</taxon>
        <taxon>Metazoa</taxon>
        <taxon>Spiralia</taxon>
        <taxon>Lophotrochozoa</taxon>
        <taxon>Mollusca</taxon>
        <taxon>Gastropoda</taxon>
        <taxon>Patellogastropoda</taxon>
        <taxon>Lottioidea</taxon>
        <taxon>Lottiidae</taxon>
        <taxon>Lottia</taxon>
    </lineage>
</organism>
<dbReference type="CDD" id="cd22423">
    <property type="entry name" value="KH-I_MEX3_rpt1"/>
    <property type="match status" value="1"/>
</dbReference>
<keyword evidence="7 9" id="KW-0694">RNA-binding</keyword>
<dbReference type="GO" id="GO:0003723">
    <property type="term" value="F:RNA binding"/>
    <property type="evidence" value="ECO:0007669"/>
    <property type="project" value="UniProtKB-UniRule"/>
</dbReference>
<feature type="compositionally biased region" description="Low complexity" evidence="11">
    <location>
        <begin position="138"/>
        <end position="151"/>
    </location>
</feature>
<dbReference type="KEGG" id="lgi:LOTGIDRAFT_193800"/>
<dbReference type="InterPro" id="IPR004087">
    <property type="entry name" value="KH_dom"/>
</dbReference>
<feature type="domain" description="RING-type" evidence="12">
    <location>
        <begin position="354"/>
        <end position="396"/>
    </location>
</feature>
<name>V4BHJ3_LOTGI</name>
<dbReference type="InterPro" id="IPR047228">
    <property type="entry name" value="KH-I_MEX3_rpt1"/>
</dbReference>
<dbReference type="InterPro" id="IPR001841">
    <property type="entry name" value="Znf_RING"/>
</dbReference>
<dbReference type="CDD" id="cd22424">
    <property type="entry name" value="KH-I_MEX3_rpt2"/>
    <property type="match status" value="1"/>
</dbReference>
<keyword evidence="14" id="KW-1185">Reference proteome</keyword>
<keyword evidence="6" id="KW-0862">Zinc</keyword>
<dbReference type="OMA" id="GDLLGIW"/>
<evidence type="ECO:0000256" key="2">
    <source>
        <dbReference type="ARBA" id="ARBA00004496"/>
    </source>
</evidence>
<keyword evidence="5 10" id="KW-0863">Zinc-finger</keyword>
<dbReference type="EMBL" id="KB202752">
    <property type="protein sequence ID" value="ESO88199.1"/>
    <property type="molecule type" value="Genomic_DNA"/>
</dbReference>
<dbReference type="Gene3D" id="3.30.40.10">
    <property type="entry name" value="Zinc/RING finger domain, C3HC4 (zinc finger)"/>
    <property type="match status" value="1"/>
</dbReference>
<evidence type="ECO:0000313" key="13">
    <source>
        <dbReference type="EMBL" id="ESO88199.1"/>
    </source>
</evidence>
<dbReference type="InterPro" id="IPR004088">
    <property type="entry name" value="KH_dom_type_1"/>
</dbReference>
<dbReference type="GO" id="GO:0005737">
    <property type="term" value="C:cytoplasm"/>
    <property type="evidence" value="ECO:0007669"/>
    <property type="project" value="UniProtKB-SubCell"/>
</dbReference>
<dbReference type="HOGENOM" id="CLU_025598_0_0_1"/>
<dbReference type="Pfam" id="PF00013">
    <property type="entry name" value="KH_1"/>
    <property type="match status" value="2"/>
</dbReference>
<dbReference type="CTD" id="20245041"/>
<dbReference type="PANTHER" id="PTHR23285:SF7">
    <property type="entry name" value="LD09246P1"/>
    <property type="match status" value="1"/>
</dbReference>
<protein>
    <recommendedName>
        <fullName evidence="12">RING-type domain-containing protein</fullName>
    </recommendedName>
</protein>
<dbReference type="SMART" id="SM00322">
    <property type="entry name" value="KH"/>
    <property type="match status" value="2"/>
</dbReference>
<dbReference type="STRING" id="225164.V4BHJ3"/>
<dbReference type="SUPFAM" id="SSF57850">
    <property type="entry name" value="RING/U-box"/>
    <property type="match status" value="1"/>
</dbReference>
<dbReference type="InterPro" id="IPR047227">
    <property type="entry name" value="MEX3"/>
</dbReference>
<reference evidence="13 14" key="1">
    <citation type="journal article" date="2013" name="Nature">
        <title>Insights into bilaterian evolution from three spiralian genomes.</title>
        <authorList>
            <person name="Simakov O."/>
            <person name="Marletaz F."/>
            <person name="Cho S.J."/>
            <person name="Edsinger-Gonzales E."/>
            <person name="Havlak P."/>
            <person name="Hellsten U."/>
            <person name="Kuo D.H."/>
            <person name="Larsson T."/>
            <person name="Lv J."/>
            <person name="Arendt D."/>
            <person name="Savage R."/>
            <person name="Osoegawa K."/>
            <person name="de Jong P."/>
            <person name="Grimwood J."/>
            <person name="Chapman J.A."/>
            <person name="Shapiro H."/>
            <person name="Aerts A."/>
            <person name="Otillar R.P."/>
            <person name="Terry A.Y."/>
            <person name="Boore J.L."/>
            <person name="Grigoriev I.V."/>
            <person name="Lindberg D.R."/>
            <person name="Seaver E.C."/>
            <person name="Weisblat D.A."/>
            <person name="Putnam N.H."/>
            <person name="Rokhsar D.S."/>
        </authorList>
    </citation>
    <scope>NUCLEOTIDE SEQUENCE [LARGE SCALE GENOMIC DNA]</scope>
</reference>
<keyword evidence="8" id="KW-0539">Nucleus</keyword>
<keyword evidence="5 10" id="KW-0479">Metal-binding</keyword>
<feature type="region of interest" description="Disordered" evidence="11">
    <location>
        <begin position="134"/>
        <end position="163"/>
    </location>
</feature>
<dbReference type="PROSITE" id="PS50089">
    <property type="entry name" value="ZF_RING_2"/>
    <property type="match status" value="1"/>
</dbReference>
<evidence type="ECO:0000256" key="7">
    <source>
        <dbReference type="ARBA" id="ARBA00022884"/>
    </source>
</evidence>
<evidence type="ECO:0000256" key="6">
    <source>
        <dbReference type="ARBA" id="ARBA00022833"/>
    </source>
</evidence>
<feature type="compositionally biased region" description="Polar residues" evidence="11">
    <location>
        <begin position="247"/>
        <end position="256"/>
    </location>
</feature>
<comment type="subcellular location">
    <subcellularLocation>
        <location evidence="2">Cytoplasm</location>
    </subcellularLocation>
    <subcellularLocation>
        <location evidence="1">Nucleus</location>
    </subcellularLocation>
</comment>
<feature type="non-terminal residue" evidence="13">
    <location>
        <position position="407"/>
    </location>
</feature>
<evidence type="ECO:0000256" key="4">
    <source>
        <dbReference type="ARBA" id="ARBA00022737"/>
    </source>
</evidence>